<feature type="compositionally biased region" description="Low complexity" evidence="14">
    <location>
        <begin position="449"/>
        <end position="466"/>
    </location>
</feature>
<evidence type="ECO:0000256" key="11">
    <source>
        <dbReference type="ARBA" id="ARBA00023306"/>
    </source>
</evidence>
<evidence type="ECO:0000313" key="17">
    <source>
        <dbReference type="EMBL" id="CAL1681801.1"/>
    </source>
</evidence>
<dbReference type="EMBL" id="OZ034826">
    <property type="protein sequence ID" value="CAL1681801.1"/>
    <property type="molecule type" value="Genomic_DNA"/>
</dbReference>
<keyword evidence="6" id="KW-0677">Repeat</keyword>
<feature type="compositionally biased region" description="Polar residues" evidence="14">
    <location>
        <begin position="846"/>
        <end position="857"/>
    </location>
</feature>
<dbReference type="SUPFAM" id="SSF49879">
    <property type="entry name" value="SMAD/FHA domain"/>
    <property type="match status" value="1"/>
</dbReference>
<dbReference type="InterPro" id="IPR008984">
    <property type="entry name" value="SMAD_FHA_dom_sf"/>
</dbReference>
<keyword evidence="4" id="KW-0158">Chromosome</keyword>
<dbReference type="GO" id="GO:0006974">
    <property type="term" value="P:DNA damage response"/>
    <property type="evidence" value="ECO:0007669"/>
    <property type="project" value="UniProtKB-KW"/>
</dbReference>
<evidence type="ECO:0000256" key="8">
    <source>
        <dbReference type="ARBA" id="ARBA00022843"/>
    </source>
</evidence>
<keyword evidence="11" id="KW-0131">Cell cycle</keyword>
<reference evidence="17" key="1">
    <citation type="submission" date="2024-04" db="EMBL/GenBank/DDBJ databases">
        <authorList>
            <consortium name="Molecular Ecology Group"/>
        </authorList>
    </citation>
    <scope>NUCLEOTIDE SEQUENCE</scope>
</reference>
<keyword evidence="5" id="KW-1017">Isopeptide bond</keyword>
<keyword evidence="8" id="KW-0832">Ubl conjugation</keyword>
<dbReference type="InterPro" id="IPR000253">
    <property type="entry name" value="FHA_dom"/>
</dbReference>
<dbReference type="InterPro" id="IPR051579">
    <property type="entry name" value="DDR_Transcriptional_Reg"/>
</dbReference>
<name>A0AAV2NN03_9HYME</name>
<feature type="region of interest" description="Disordered" evidence="14">
    <location>
        <begin position="501"/>
        <end position="543"/>
    </location>
</feature>
<evidence type="ECO:0000256" key="3">
    <source>
        <dbReference type="ARBA" id="ARBA00015014"/>
    </source>
</evidence>
<feature type="compositionally biased region" description="Low complexity" evidence="14">
    <location>
        <begin position="149"/>
        <end position="160"/>
    </location>
</feature>
<evidence type="ECO:0000256" key="4">
    <source>
        <dbReference type="ARBA" id="ARBA00022454"/>
    </source>
</evidence>
<feature type="region of interest" description="Disordered" evidence="14">
    <location>
        <begin position="762"/>
        <end position="826"/>
    </location>
</feature>
<dbReference type="SUPFAM" id="SSF52113">
    <property type="entry name" value="BRCT domain"/>
    <property type="match status" value="1"/>
</dbReference>
<dbReference type="Pfam" id="PF00498">
    <property type="entry name" value="FHA"/>
    <property type="match status" value="1"/>
</dbReference>
<feature type="region of interest" description="Disordered" evidence="14">
    <location>
        <begin position="1394"/>
        <end position="1507"/>
    </location>
</feature>
<dbReference type="PROSITE" id="PS50006">
    <property type="entry name" value="FHA_DOMAIN"/>
    <property type="match status" value="1"/>
</dbReference>
<dbReference type="Pfam" id="PF16589">
    <property type="entry name" value="BRCT_2"/>
    <property type="match status" value="1"/>
</dbReference>
<dbReference type="PANTHER" id="PTHR23196">
    <property type="entry name" value="PAX TRANSCRIPTION ACTIVATION DOMAIN INTERACTING PROTEIN"/>
    <property type="match status" value="1"/>
</dbReference>
<organism evidence="17 18">
    <name type="scientific">Lasius platythorax</name>
    <dbReference type="NCBI Taxonomy" id="488582"/>
    <lineage>
        <taxon>Eukaryota</taxon>
        <taxon>Metazoa</taxon>
        <taxon>Ecdysozoa</taxon>
        <taxon>Arthropoda</taxon>
        <taxon>Hexapoda</taxon>
        <taxon>Insecta</taxon>
        <taxon>Pterygota</taxon>
        <taxon>Neoptera</taxon>
        <taxon>Endopterygota</taxon>
        <taxon>Hymenoptera</taxon>
        <taxon>Apocrita</taxon>
        <taxon>Aculeata</taxon>
        <taxon>Formicoidea</taxon>
        <taxon>Formicidae</taxon>
        <taxon>Formicinae</taxon>
        <taxon>Lasius</taxon>
        <taxon>Lasius</taxon>
    </lineage>
</organism>
<evidence type="ECO:0000259" key="16">
    <source>
        <dbReference type="PROSITE" id="PS50172"/>
    </source>
</evidence>
<evidence type="ECO:0000256" key="9">
    <source>
        <dbReference type="ARBA" id="ARBA00022990"/>
    </source>
</evidence>
<feature type="region of interest" description="Disordered" evidence="14">
    <location>
        <begin position="1310"/>
        <end position="1329"/>
    </location>
</feature>
<comment type="subcellular location">
    <subcellularLocation>
        <location evidence="2">Chromosome</location>
    </subcellularLocation>
    <subcellularLocation>
        <location evidence="1">Nucleus</location>
    </subcellularLocation>
</comment>
<feature type="domain" description="BRCT" evidence="16">
    <location>
        <begin position="1560"/>
        <end position="1637"/>
    </location>
</feature>
<feature type="region of interest" description="Disordered" evidence="14">
    <location>
        <begin position="985"/>
        <end position="1191"/>
    </location>
</feature>
<evidence type="ECO:0000256" key="14">
    <source>
        <dbReference type="SAM" id="MobiDB-lite"/>
    </source>
</evidence>
<feature type="domain" description="FHA" evidence="15">
    <location>
        <begin position="49"/>
        <end position="101"/>
    </location>
</feature>
<feature type="compositionally biased region" description="Low complexity" evidence="14">
    <location>
        <begin position="988"/>
        <end position="1003"/>
    </location>
</feature>
<dbReference type="InterPro" id="IPR001357">
    <property type="entry name" value="BRCT_dom"/>
</dbReference>
<accession>A0AAV2NN03</accession>
<feature type="compositionally biased region" description="Basic and acidic residues" evidence="14">
    <location>
        <begin position="1155"/>
        <end position="1169"/>
    </location>
</feature>
<feature type="compositionally biased region" description="Polar residues" evidence="14">
    <location>
        <begin position="1460"/>
        <end position="1471"/>
    </location>
</feature>
<feature type="compositionally biased region" description="Polar residues" evidence="14">
    <location>
        <begin position="504"/>
        <end position="516"/>
    </location>
</feature>
<feature type="region of interest" description="Disordered" evidence="14">
    <location>
        <begin position="447"/>
        <end position="466"/>
    </location>
</feature>
<evidence type="ECO:0000256" key="13">
    <source>
        <dbReference type="ARBA" id="ARBA00030146"/>
    </source>
</evidence>
<keyword evidence="7" id="KW-0227">DNA damage</keyword>
<feature type="compositionally biased region" description="Basic and acidic residues" evidence="14">
    <location>
        <begin position="1130"/>
        <end position="1140"/>
    </location>
</feature>
<evidence type="ECO:0000256" key="5">
    <source>
        <dbReference type="ARBA" id="ARBA00022499"/>
    </source>
</evidence>
<dbReference type="Proteomes" id="UP001497644">
    <property type="component" value="Chromosome 3"/>
</dbReference>
<dbReference type="CDD" id="cd18432">
    <property type="entry name" value="BRCT_PAXIP1_rpt6_like"/>
    <property type="match status" value="1"/>
</dbReference>
<dbReference type="Gene3D" id="3.40.50.10190">
    <property type="entry name" value="BRCT domain"/>
    <property type="match status" value="2"/>
</dbReference>
<gene>
    <name evidence="17" type="ORF">LPLAT_LOCUS7744</name>
</gene>
<feature type="compositionally biased region" description="Basic and acidic residues" evidence="14">
    <location>
        <begin position="338"/>
        <end position="349"/>
    </location>
</feature>
<feature type="region of interest" description="Disordered" evidence="14">
    <location>
        <begin position="568"/>
        <end position="620"/>
    </location>
</feature>
<evidence type="ECO:0000256" key="1">
    <source>
        <dbReference type="ARBA" id="ARBA00004123"/>
    </source>
</evidence>
<proteinExistence type="predicted"/>
<feature type="region of interest" description="Disordered" evidence="14">
    <location>
        <begin position="846"/>
        <end position="973"/>
    </location>
</feature>
<dbReference type="SMART" id="SM00292">
    <property type="entry name" value="BRCT"/>
    <property type="match status" value="2"/>
</dbReference>
<feature type="compositionally biased region" description="Polar residues" evidence="14">
    <location>
        <begin position="898"/>
        <end position="907"/>
    </location>
</feature>
<dbReference type="GO" id="GO:0005694">
    <property type="term" value="C:chromosome"/>
    <property type="evidence" value="ECO:0007669"/>
    <property type="project" value="UniProtKB-SubCell"/>
</dbReference>
<keyword evidence="10" id="KW-0539">Nucleus</keyword>
<feature type="compositionally biased region" description="Polar residues" evidence="14">
    <location>
        <begin position="602"/>
        <end position="620"/>
    </location>
</feature>
<evidence type="ECO:0000256" key="12">
    <source>
        <dbReference type="ARBA" id="ARBA00023858"/>
    </source>
</evidence>
<feature type="compositionally biased region" description="Polar residues" evidence="14">
    <location>
        <begin position="762"/>
        <end position="784"/>
    </location>
</feature>
<feature type="domain" description="BRCT" evidence="16">
    <location>
        <begin position="1658"/>
        <end position="1744"/>
    </location>
</feature>
<feature type="compositionally biased region" description="Basic residues" evidence="14">
    <location>
        <begin position="1104"/>
        <end position="1121"/>
    </location>
</feature>
<feature type="compositionally biased region" description="Polar residues" evidence="14">
    <location>
        <begin position="803"/>
        <end position="823"/>
    </location>
</feature>
<sequence>MEFDATQIYEDDDFSPTQRILHISEEEEPIQVGTLSINSNEYQIKRGTTKIGRFNSCDIVINDVTVSKMHAEIEAMRNQGSRIWICDLNSSNKTRLDDEILLPTRLYEVKDGSIIKFGRVHATYRAYRSTVIPETPAPSRQRVSGTIIPSTPDSSLNSSSDGSVILGTQRDEQNSVFRRPLVPRQSTSIGKKNISYTSFSESDDLQTATVLHASNISENQEPSNIFDMETQKLERHETVAPNSIHDIETQMFPADASIHQANTKTNKQLQSKLNVQDEVASTSATNIYDMETQHYASSINELETQKSEDNIRNVTSKKFTTDIHNAQTQNYIDDTDKDTDKNKNERKGLDQVECNINDLETQKLDNKDIAEDVSNVETQPELNGIRNTTRNICDVETQLEMDGNVNDVNDDRDYTDKDITKTTKNGTNDNEKDKDNMAETKINYNVMHSPNSRSSSPGSLNLSSPGVDEDCLSSLHHSDHLLESSDLLEYFGEGIDKREEIRASRNTSTPKSQSKALSERDNAENVSSVSNNDEDNIFDAPTQRSIREFEERLDEINEKDVSLIRKLPKKKRESKESIDDDPEMDTEEHSKELTKKKHKSSEISNESCNDSVDNRNDPATSVESEDIFDALTQQSNSPAVKDTSNSPINQLSKINETDAVVDDMAPTQIINNDENTHDQSNLTNTHKLLTGINSINSAIEDRQKKHVGRKKTEESFQAIANDSLEQKLNEMFDNVSSNDIDEPPHISTQTLEDILESSQCDNDLSANKSTVNESSPSDNVSQTQLRKKSRAPCHQSRDPADTEANNVNKVEIDSQNYFSTPTTRQKRNILKETQELVDSMQIVISSRQDSNTSQISKVDNEKVDDNTATEFNKREKKISNSRNESEAMADTSNDDNVTETISNGNNERNLRRSKRKDGTASERGKRVLRRDPGKVKIDDVEKDSGSESNVCAPCPSEDAERMQTSDTCESDDDILTRLPAVRISGTLSNPVSPSASSTSTVCSDRSKRGIVEDKNKEIVSSRNKSLREQAVEDSEKDESPNRIPDKPSVSLLDNNMPSFNALKTDKMTRNLMDTSEDSDSETNYKRFKQMADRMLNNEFDSLKRQSKRNVQNKKSDKKKGARSSPNLSNDLKRDTDDELKSSSQTSSRMTRHSSRQNDKSSDVSRKEACMENATYDKSTKPEARSIVAGRKRTLSTIEKDVEQTNSRKRKACQVEERPVLTRARRNTMRTTIDRQSPNIVDHFTSSRSNSPVIGNTKSFRSNKTVPETALEESQKTLNLKTDENIYSGRSYTKRKINDDQAAMCVDDVTANESSNSNKQVQAQESKTEVNPSQDKILKIVLSPIKSSIINPIEDESQEVEMIMGKSPSNVQDKNSSIRETNTAKIFQRRLRIRSRKQLNADTKTDSTLTESSTSSSISDSNNTQSDDSTSTTKTRRRFTRSSAAGTQASKKKEIFKKPTRVNQNSASSVFDSSTENTTSESSQNSMENDTFSSSRASRSKVAGLRKTEKIEMNQSMRRMVNDSASRINTSIEIASPPSTPSTRMRRSASVLSNSTLSAARHKILFTGITEDYSKIVKTLGGIKVEDPAKCSVLVTDKVRRTYKFLCALAKGVPIVAIDWLRDSESAARFLDWEGYILKDPAAEAKFGFRLRKSLDRAKEQKLLDGYTVVLTSNVAPPPIEELKDMVTSCGGKALVRPPNKWPEKAMIISREEDLPNAKKFLMKAPKTVTIQSTEFILTGILRQETDFVKYRIT</sequence>
<feature type="compositionally biased region" description="Basic and acidic residues" evidence="14">
    <location>
        <begin position="409"/>
        <end position="421"/>
    </location>
</feature>
<dbReference type="CDD" id="cd17744">
    <property type="entry name" value="BRCT_MDC1_rpt1"/>
    <property type="match status" value="1"/>
</dbReference>
<dbReference type="InterPro" id="IPR036420">
    <property type="entry name" value="BRCT_dom_sf"/>
</dbReference>
<dbReference type="PROSITE" id="PS50172">
    <property type="entry name" value="BRCT"/>
    <property type="match status" value="2"/>
</dbReference>
<feature type="compositionally biased region" description="Basic and acidic residues" evidence="14">
    <location>
        <begin position="916"/>
        <end position="945"/>
    </location>
</feature>
<evidence type="ECO:0000256" key="7">
    <source>
        <dbReference type="ARBA" id="ARBA00022763"/>
    </source>
</evidence>
<evidence type="ECO:0000256" key="2">
    <source>
        <dbReference type="ARBA" id="ARBA00004286"/>
    </source>
</evidence>
<feature type="compositionally biased region" description="Basic and acidic residues" evidence="14">
    <location>
        <begin position="1004"/>
        <end position="1030"/>
    </location>
</feature>
<dbReference type="CDD" id="cd00060">
    <property type="entry name" value="FHA"/>
    <property type="match status" value="1"/>
</dbReference>
<feature type="region of interest" description="Disordered" evidence="14">
    <location>
        <begin position="403"/>
        <end position="436"/>
    </location>
</feature>
<feature type="region of interest" description="Disordered" evidence="14">
    <location>
        <begin position="1240"/>
        <end position="1259"/>
    </location>
</feature>
<evidence type="ECO:0000313" key="18">
    <source>
        <dbReference type="Proteomes" id="UP001497644"/>
    </source>
</evidence>
<keyword evidence="18" id="KW-1185">Reference proteome</keyword>
<dbReference type="Pfam" id="PF16770">
    <property type="entry name" value="RTT107_BRCT_5"/>
    <property type="match status" value="1"/>
</dbReference>
<feature type="compositionally biased region" description="Low complexity" evidence="14">
    <location>
        <begin position="1472"/>
        <end position="1488"/>
    </location>
</feature>
<dbReference type="PANTHER" id="PTHR23196:SF1">
    <property type="entry name" value="PAX-INTERACTING PROTEIN 1"/>
    <property type="match status" value="1"/>
</dbReference>
<protein>
    <recommendedName>
        <fullName evidence="3">Mediator of DNA damage checkpoint protein 1</fullName>
    </recommendedName>
    <alternativeName>
        <fullName evidence="13">PAX transactivation activation domain-interacting protein</fullName>
    </alternativeName>
    <alternativeName>
        <fullName evidence="12">PAX-interacting protein 1</fullName>
    </alternativeName>
</protein>
<dbReference type="GO" id="GO:0005634">
    <property type="term" value="C:nucleus"/>
    <property type="evidence" value="ECO:0007669"/>
    <property type="project" value="UniProtKB-SubCell"/>
</dbReference>
<dbReference type="Gene3D" id="2.60.200.20">
    <property type="match status" value="1"/>
</dbReference>
<evidence type="ECO:0000259" key="15">
    <source>
        <dbReference type="PROSITE" id="PS50006"/>
    </source>
</evidence>
<keyword evidence="9" id="KW-0007">Acetylation</keyword>
<feature type="region of interest" description="Disordered" evidence="14">
    <location>
        <begin position="135"/>
        <end position="160"/>
    </location>
</feature>
<evidence type="ECO:0000256" key="10">
    <source>
        <dbReference type="ARBA" id="ARBA00023242"/>
    </source>
</evidence>
<dbReference type="SMART" id="SM00240">
    <property type="entry name" value="FHA"/>
    <property type="match status" value="1"/>
</dbReference>
<evidence type="ECO:0000256" key="6">
    <source>
        <dbReference type="ARBA" id="ARBA00022737"/>
    </source>
</evidence>
<feature type="region of interest" description="Disordered" evidence="14">
    <location>
        <begin position="330"/>
        <end position="349"/>
    </location>
</feature>
<feature type="compositionally biased region" description="Low complexity" evidence="14">
    <location>
        <begin position="1405"/>
        <end position="1432"/>
    </location>
</feature>